<dbReference type="InterPro" id="IPR027417">
    <property type="entry name" value="P-loop_NTPase"/>
</dbReference>
<sequence>MSDTIVELRDVRKVYKIGEAEVPAVDGVNLRIKREEFLAIVGPSGSGKSTLLHMIGCLDKPTSGEIFLDGTEISKLKDNELARLRGRKIGFVFQQFNLHPNLTALENVELPMAIVEKERKERRERALELLRIVGMEERAAHFPSQMSGGQMQRVAIARAIANDPDLILADEPTGNLDSKSGSEVMRYLLSLQENGKTVVMITHDLSIAELAKRVIHIKDGKIVGEVEK</sequence>
<accession>A0A832RWE9</accession>
<dbReference type="SMART" id="SM00382">
    <property type="entry name" value="AAA"/>
    <property type="match status" value="1"/>
</dbReference>
<dbReference type="AlphaFoldDB" id="A0A832RWE9"/>
<dbReference type="EMBL" id="DUIH01000010">
    <property type="protein sequence ID" value="HIH69488.1"/>
    <property type="molecule type" value="Genomic_DNA"/>
</dbReference>
<dbReference type="InterPro" id="IPR015854">
    <property type="entry name" value="ABC_transpr_LolD-like"/>
</dbReference>
<dbReference type="Gene3D" id="3.40.50.300">
    <property type="entry name" value="P-loop containing nucleotide triphosphate hydrolases"/>
    <property type="match status" value="1"/>
</dbReference>
<dbReference type="GO" id="GO:0016887">
    <property type="term" value="F:ATP hydrolysis activity"/>
    <property type="evidence" value="ECO:0007669"/>
    <property type="project" value="InterPro"/>
</dbReference>
<comment type="caution">
    <text evidence="5">The sequence shown here is derived from an EMBL/GenBank/DDBJ whole genome shotgun (WGS) entry which is preliminary data.</text>
</comment>
<gene>
    <name evidence="5" type="ORF">HA299_02535</name>
</gene>
<dbReference type="PROSITE" id="PS50893">
    <property type="entry name" value="ABC_TRANSPORTER_2"/>
    <property type="match status" value="1"/>
</dbReference>
<feature type="domain" description="ABC transporter" evidence="4">
    <location>
        <begin position="6"/>
        <end position="226"/>
    </location>
</feature>
<evidence type="ECO:0000313" key="5">
    <source>
        <dbReference type="EMBL" id="HIH69488.1"/>
    </source>
</evidence>
<evidence type="ECO:0000259" key="4">
    <source>
        <dbReference type="PROSITE" id="PS50893"/>
    </source>
</evidence>
<dbReference type="PANTHER" id="PTHR24220:SF86">
    <property type="entry name" value="ABC TRANSPORTER ABCH.1"/>
    <property type="match status" value="1"/>
</dbReference>
<dbReference type="PANTHER" id="PTHR24220">
    <property type="entry name" value="IMPORT ATP-BINDING PROTEIN"/>
    <property type="match status" value="1"/>
</dbReference>
<keyword evidence="2" id="KW-0547">Nucleotide-binding</keyword>
<evidence type="ECO:0000256" key="2">
    <source>
        <dbReference type="ARBA" id="ARBA00022741"/>
    </source>
</evidence>
<keyword evidence="3 5" id="KW-0067">ATP-binding</keyword>
<dbReference type="RefSeq" id="WP_042687168.1">
    <property type="nucleotide sequence ID" value="NZ_DUIH01000010.1"/>
</dbReference>
<dbReference type="InterPro" id="IPR017871">
    <property type="entry name" value="ABC_transporter-like_CS"/>
</dbReference>
<evidence type="ECO:0000256" key="1">
    <source>
        <dbReference type="ARBA" id="ARBA00022448"/>
    </source>
</evidence>
<evidence type="ECO:0000256" key="3">
    <source>
        <dbReference type="ARBA" id="ARBA00022840"/>
    </source>
</evidence>
<dbReference type="FunFam" id="3.40.50.300:FF:000032">
    <property type="entry name" value="Export ABC transporter ATP-binding protein"/>
    <property type="match status" value="1"/>
</dbReference>
<evidence type="ECO:0000313" key="6">
    <source>
        <dbReference type="Proteomes" id="UP000600363"/>
    </source>
</evidence>
<dbReference type="GO" id="GO:0098796">
    <property type="term" value="C:membrane protein complex"/>
    <property type="evidence" value="ECO:0007669"/>
    <property type="project" value="UniProtKB-ARBA"/>
</dbReference>
<name>A0A832RWE9_9EURY</name>
<proteinExistence type="predicted"/>
<dbReference type="PROSITE" id="PS00211">
    <property type="entry name" value="ABC_TRANSPORTER_1"/>
    <property type="match status" value="1"/>
</dbReference>
<dbReference type="SUPFAM" id="SSF52540">
    <property type="entry name" value="P-loop containing nucleoside triphosphate hydrolases"/>
    <property type="match status" value="1"/>
</dbReference>
<dbReference type="InterPro" id="IPR003593">
    <property type="entry name" value="AAA+_ATPase"/>
</dbReference>
<dbReference type="InterPro" id="IPR017911">
    <property type="entry name" value="MacB-like_ATP-bd"/>
</dbReference>
<protein>
    <submittedName>
        <fullName evidence="5">ABC transporter ATP-binding protein</fullName>
    </submittedName>
</protein>
<organism evidence="5 6">
    <name type="scientific">Methermicoccus shengliensis</name>
    <dbReference type="NCBI Taxonomy" id="660064"/>
    <lineage>
        <taxon>Archaea</taxon>
        <taxon>Methanobacteriati</taxon>
        <taxon>Methanobacteriota</taxon>
        <taxon>Stenosarchaea group</taxon>
        <taxon>Methanomicrobia</taxon>
        <taxon>Methanosarcinales</taxon>
        <taxon>Methermicoccaceae</taxon>
        <taxon>Methermicoccus</taxon>
    </lineage>
</organism>
<reference evidence="5" key="1">
    <citation type="journal article" date="2020" name="bioRxiv">
        <title>A rank-normalized archaeal taxonomy based on genome phylogeny resolves widespread incomplete and uneven classifications.</title>
        <authorList>
            <person name="Rinke C."/>
            <person name="Chuvochina M."/>
            <person name="Mussig A.J."/>
            <person name="Chaumeil P.-A."/>
            <person name="Waite D.W."/>
            <person name="Whitman W.B."/>
            <person name="Parks D.H."/>
            <person name="Hugenholtz P."/>
        </authorList>
    </citation>
    <scope>NUCLEOTIDE SEQUENCE</scope>
    <source>
        <strain evidence="5">UBA12518</strain>
    </source>
</reference>
<dbReference type="GO" id="GO:0022857">
    <property type="term" value="F:transmembrane transporter activity"/>
    <property type="evidence" value="ECO:0007669"/>
    <property type="project" value="UniProtKB-ARBA"/>
</dbReference>
<dbReference type="CDD" id="cd03255">
    <property type="entry name" value="ABC_MJ0796_LolCDE_FtsE"/>
    <property type="match status" value="1"/>
</dbReference>
<dbReference type="GO" id="GO:0005524">
    <property type="term" value="F:ATP binding"/>
    <property type="evidence" value="ECO:0007669"/>
    <property type="project" value="UniProtKB-KW"/>
</dbReference>
<dbReference type="InterPro" id="IPR003439">
    <property type="entry name" value="ABC_transporter-like_ATP-bd"/>
</dbReference>
<dbReference type="GO" id="GO:0005886">
    <property type="term" value="C:plasma membrane"/>
    <property type="evidence" value="ECO:0007669"/>
    <property type="project" value="TreeGrafter"/>
</dbReference>
<dbReference type="Proteomes" id="UP000600363">
    <property type="component" value="Unassembled WGS sequence"/>
</dbReference>
<dbReference type="Pfam" id="PF00005">
    <property type="entry name" value="ABC_tran"/>
    <property type="match status" value="1"/>
</dbReference>
<keyword evidence="1" id="KW-0813">Transport</keyword>